<keyword evidence="8 14" id="KW-0418">Kinase</keyword>
<comment type="pathway">
    <text evidence="2 14">Carbohydrate degradation; glycolysis; pyruvate from D-glyceraldehyde 3-phosphate: step 5/5.</text>
</comment>
<dbReference type="SMR" id="A0A0D2LYE6"/>
<evidence type="ECO:0000256" key="3">
    <source>
        <dbReference type="ARBA" id="ARBA00008663"/>
    </source>
</evidence>
<dbReference type="AlphaFoldDB" id="A0A0D2LYE6"/>
<dbReference type="Gene3D" id="3.40.1380.20">
    <property type="entry name" value="Pyruvate kinase, C-terminal domain"/>
    <property type="match status" value="1"/>
</dbReference>
<keyword evidence="6" id="KW-0479">Metal-binding</keyword>
<accession>A0A0D2LYE6</accession>
<keyword evidence="18" id="KW-1185">Reference proteome</keyword>
<dbReference type="SUPFAM" id="SSF52935">
    <property type="entry name" value="PK C-terminal domain-like"/>
    <property type="match status" value="1"/>
</dbReference>
<evidence type="ECO:0000256" key="5">
    <source>
        <dbReference type="ARBA" id="ARBA00022679"/>
    </source>
</evidence>
<feature type="domain" description="Pyruvate kinase barrel" evidence="15">
    <location>
        <begin position="472"/>
        <end position="806"/>
    </location>
</feature>
<comment type="cofactor">
    <cofactor evidence="1">
        <name>K(+)</name>
        <dbReference type="ChEBI" id="CHEBI:29103"/>
    </cofactor>
</comment>
<keyword evidence="11 14" id="KW-0324">Glycolysis</keyword>
<proteinExistence type="inferred from homology"/>
<keyword evidence="9" id="KW-0067">ATP-binding</keyword>
<dbReference type="GO" id="GO:0004743">
    <property type="term" value="F:pyruvate kinase activity"/>
    <property type="evidence" value="ECO:0007669"/>
    <property type="project" value="UniProtKB-EC"/>
</dbReference>
<evidence type="ECO:0000256" key="11">
    <source>
        <dbReference type="ARBA" id="ARBA00023152"/>
    </source>
</evidence>
<evidence type="ECO:0000256" key="4">
    <source>
        <dbReference type="ARBA" id="ARBA00012142"/>
    </source>
</evidence>
<evidence type="ECO:0000256" key="14">
    <source>
        <dbReference type="RuleBase" id="RU000504"/>
    </source>
</evidence>
<dbReference type="InterPro" id="IPR015813">
    <property type="entry name" value="Pyrv/PenolPyrv_kinase-like_dom"/>
</dbReference>
<dbReference type="InterPro" id="IPR015795">
    <property type="entry name" value="Pyrv_Knase_C"/>
</dbReference>
<sequence length="859" mass="92026">MMLDTKGPEIRTAMLRDHKNIQIDKGQEVKVVAVGAAYTEFEGFKDEATGETVIGLSYASLCQHVKPGGRILMADGSLAIEVRKILSDTELAGVALNSKSLGERKNCNLPGVHVDLPVLGEKDVDDVQAFACKFGMDLIAVSFVQSADDVKFVRKTLDDAGGQGIKIISKIESWHGLINYDEILAVSDGIMIARGDLAMEVPSEKVALAQKMMTTKANIAGKFVVTATQMLESMTSNPLPTRAEMTDVANAVFDGTDAVMLSGETAGGKFPIKAVETMAAIVANAEVGVNSYQTLSFIREFTDRPMTTLEASAGCAAKSVLDVDAGLVVLASRDPAYVRYVCKYRPRVPVLVVTDSPAVARACAPTYAAVPYIADSMPSGRRTFEGEMMLERAVVWAVQAGLCPAGHEVVVIEGVDVGQHRCTPNISIKVAPGRADKYVSPKGSAWYAKTVSLRSTAISLENILDVHQHSARKTKIVCTLGPACWSQEGLSALLDAGMNVARFNFSHGSQESHKEVLDRLRAVAALKGRNIAYLLDTKGPEIRTAMLKGGKNLELQADQRVVLEAVGPDYQTWEGGLDSDGVAHIGISYDKLCQSLKPGNIIKVSDGTLSIVVEEILGDKQLCGRCLNAKSLGQTKNVNLPGVHVDMLVLTEKDVDDLVNFAVRHRLDYVAASFVQSGDDVRFIRKVLDNSGGAFVRIISKIENEAGLEHFDDILRETDGIMVARGDLAMEVPSEKVALAQKMMITKANIAGKFVVTATQMLESMTSNPLPTRAEMTDVANAVFDGTDAVMLSGETANGSFPVKAVETMAAIVSNAETANSYYSNATFIHDHTPKPAGRLEAIGVDASAAVTDCDGLRH</sequence>
<dbReference type="InterPro" id="IPR011037">
    <property type="entry name" value="Pyrv_Knase-like_insert_dom_sf"/>
</dbReference>
<evidence type="ECO:0000256" key="1">
    <source>
        <dbReference type="ARBA" id="ARBA00001958"/>
    </source>
</evidence>
<dbReference type="EMBL" id="KK103010">
    <property type="protein sequence ID" value="KIY96424.1"/>
    <property type="molecule type" value="Genomic_DNA"/>
</dbReference>
<dbReference type="OrthoDB" id="108365at2759"/>
<feature type="domain" description="Pyruvate kinase barrel" evidence="15">
    <location>
        <begin position="1"/>
        <end position="275"/>
    </location>
</feature>
<feature type="domain" description="Pyruvate kinase C-terminal" evidence="16">
    <location>
        <begin position="312"/>
        <end position="422"/>
    </location>
</feature>
<evidence type="ECO:0000313" key="17">
    <source>
        <dbReference type="EMBL" id="KIY96424.1"/>
    </source>
</evidence>
<dbReference type="InterPro" id="IPR015793">
    <property type="entry name" value="Pyrv_Knase_brl"/>
</dbReference>
<dbReference type="Gene3D" id="3.20.20.60">
    <property type="entry name" value="Phosphoenolpyruvate-binding domains"/>
    <property type="match status" value="2"/>
</dbReference>
<dbReference type="GO" id="GO:0016301">
    <property type="term" value="F:kinase activity"/>
    <property type="evidence" value="ECO:0007669"/>
    <property type="project" value="UniProtKB-KW"/>
</dbReference>
<reference evidence="17 18" key="1">
    <citation type="journal article" date="2013" name="BMC Genomics">
        <title>Reconstruction of the lipid metabolism for the microalga Monoraphidium neglectum from its genome sequence reveals characteristics suitable for biofuel production.</title>
        <authorList>
            <person name="Bogen C."/>
            <person name="Al-Dilaimi A."/>
            <person name="Albersmeier A."/>
            <person name="Wichmann J."/>
            <person name="Grundmann M."/>
            <person name="Rupp O."/>
            <person name="Lauersen K.J."/>
            <person name="Blifernez-Klassen O."/>
            <person name="Kalinowski J."/>
            <person name="Goesmann A."/>
            <person name="Mussgnug J.H."/>
            <person name="Kruse O."/>
        </authorList>
    </citation>
    <scope>NUCLEOTIDE SEQUENCE [LARGE SCALE GENOMIC DNA]</scope>
    <source>
        <strain evidence="17 18">SAG 48.87</strain>
    </source>
</reference>
<dbReference type="InterPro" id="IPR001697">
    <property type="entry name" value="Pyr_Knase"/>
</dbReference>
<evidence type="ECO:0000256" key="13">
    <source>
        <dbReference type="ARBA" id="ARBA00048152"/>
    </source>
</evidence>
<dbReference type="Proteomes" id="UP000054498">
    <property type="component" value="Unassembled WGS sequence"/>
</dbReference>
<evidence type="ECO:0000259" key="16">
    <source>
        <dbReference type="Pfam" id="PF02887"/>
    </source>
</evidence>
<gene>
    <name evidence="17" type="ORF">MNEG_11538</name>
</gene>
<dbReference type="NCBIfam" id="TIGR01064">
    <property type="entry name" value="pyruv_kin"/>
    <property type="match status" value="2"/>
</dbReference>
<dbReference type="RefSeq" id="XP_013895444.1">
    <property type="nucleotide sequence ID" value="XM_014039990.1"/>
</dbReference>
<dbReference type="Gene3D" id="2.40.33.10">
    <property type="entry name" value="PK beta-barrel domain-like"/>
    <property type="match status" value="2"/>
</dbReference>
<dbReference type="Pfam" id="PF00224">
    <property type="entry name" value="PK"/>
    <property type="match status" value="2"/>
</dbReference>
<dbReference type="GeneID" id="25728810"/>
<dbReference type="UniPathway" id="UPA00109">
    <property type="reaction ID" value="UER00188"/>
</dbReference>
<dbReference type="STRING" id="145388.A0A0D2LYE6"/>
<comment type="catalytic activity">
    <reaction evidence="13 14">
        <text>pyruvate + ATP = phosphoenolpyruvate + ADP + H(+)</text>
        <dbReference type="Rhea" id="RHEA:18157"/>
        <dbReference type="ChEBI" id="CHEBI:15361"/>
        <dbReference type="ChEBI" id="CHEBI:15378"/>
        <dbReference type="ChEBI" id="CHEBI:30616"/>
        <dbReference type="ChEBI" id="CHEBI:58702"/>
        <dbReference type="ChEBI" id="CHEBI:456216"/>
        <dbReference type="EC" id="2.7.1.40"/>
    </reaction>
</comment>
<keyword evidence="10 14" id="KW-0460">Magnesium</keyword>
<keyword evidence="12 17" id="KW-0670">Pyruvate</keyword>
<dbReference type="PANTHER" id="PTHR11817">
    <property type="entry name" value="PYRUVATE KINASE"/>
    <property type="match status" value="1"/>
</dbReference>
<protein>
    <recommendedName>
        <fullName evidence="4 14">Pyruvate kinase</fullName>
        <ecNumber evidence="4 14">2.7.1.40</ecNumber>
    </recommendedName>
</protein>
<evidence type="ECO:0000256" key="2">
    <source>
        <dbReference type="ARBA" id="ARBA00004997"/>
    </source>
</evidence>
<evidence type="ECO:0000256" key="9">
    <source>
        <dbReference type="ARBA" id="ARBA00022840"/>
    </source>
</evidence>
<evidence type="ECO:0000259" key="15">
    <source>
        <dbReference type="Pfam" id="PF00224"/>
    </source>
</evidence>
<dbReference type="EC" id="2.7.1.40" evidence="4 14"/>
<dbReference type="SUPFAM" id="SSF50800">
    <property type="entry name" value="PK beta-barrel domain-like"/>
    <property type="match status" value="2"/>
</dbReference>
<dbReference type="GO" id="GO:0030955">
    <property type="term" value="F:potassium ion binding"/>
    <property type="evidence" value="ECO:0007669"/>
    <property type="project" value="InterPro"/>
</dbReference>
<evidence type="ECO:0000256" key="7">
    <source>
        <dbReference type="ARBA" id="ARBA00022741"/>
    </source>
</evidence>
<evidence type="ECO:0000313" key="18">
    <source>
        <dbReference type="Proteomes" id="UP000054498"/>
    </source>
</evidence>
<dbReference type="FunFam" id="2.40.33.10:FF:000001">
    <property type="entry name" value="Pyruvate kinase"/>
    <property type="match status" value="1"/>
</dbReference>
<dbReference type="GO" id="GO:0005524">
    <property type="term" value="F:ATP binding"/>
    <property type="evidence" value="ECO:0007669"/>
    <property type="project" value="UniProtKB-KW"/>
</dbReference>
<dbReference type="KEGG" id="mng:MNEG_11538"/>
<dbReference type="GO" id="GO:0000287">
    <property type="term" value="F:magnesium ion binding"/>
    <property type="evidence" value="ECO:0007669"/>
    <property type="project" value="InterPro"/>
</dbReference>
<dbReference type="PROSITE" id="PS00110">
    <property type="entry name" value="PYRUVATE_KINASE"/>
    <property type="match status" value="1"/>
</dbReference>
<dbReference type="PRINTS" id="PR01050">
    <property type="entry name" value="PYRUVTKNASE"/>
</dbReference>
<dbReference type="InterPro" id="IPR015806">
    <property type="entry name" value="Pyrv_Knase_insert_dom_sf"/>
</dbReference>
<evidence type="ECO:0000256" key="6">
    <source>
        <dbReference type="ARBA" id="ARBA00022723"/>
    </source>
</evidence>
<keyword evidence="7" id="KW-0547">Nucleotide-binding</keyword>
<dbReference type="InterPro" id="IPR018209">
    <property type="entry name" value="Pyrv_Knase_AS"/>
</dbReference>
<keyword evidence="5 14" id="KW-0808">Transferase</keyword>
<evidence type="ECO:0000256" key="8">
    <source>
        <dbReference type="ARBA" id="ARBA00022777"/>
    </source>
</evidence>
<name>A0A0D2LYE6_9CHLO</name>
<dbReference type="SUPFAM" id="SSF51621">
    <property type="entry name" value="Phosphoenolpyruvate/pyruvate domain"/>
    <property type="match status" value="2"/>
</dbReference>
<dbReference type="InterPro" id="IPR036918">
    <property type="entry name" value="Pyrv_Knase_C_sf"/>
</dbReference>
<dbReference type="Pfam" id="PF02887">
    <property type="entry name" value="PK_C"/>
    <property type="match status" value="1"/>
</dbReference>
<dbReference type="InterPro" id="IPR040442">
    <property type="entry name" value="Pyrv_kinase-like_dom_sf"/>
</dbReference>
<evidence type="ECO:0000256" key="12">
    <source>
        <dbReference type="ARBA" id="ARBA00023317"/>
    </source>
</evidence>
<evidence type="ECO:0000256" key="10">
    <source>
        <dbReference type="ARBA" id="ARBA00022842"/>
    </source>
</evidence>
<comment type="similarity">
    <text evidence="3 14">Belongs to the pyruvate kinase family.</text>
</comment>
<organism evidence="17 18">
    <name type="scientific">Monoraphidium neglectum</name>
    <dbReference type="NCBI Taxonomy" id="145388"/>
    <lineage>
        <taxon>Eukaryota</taxon>
        <taxon>Viridiplantae</taxon>
        <taxon>Chlorophyta</taxon>
        <taxon>core chlorophytes</taxon>
        <taxon>Chlorophyceae</taxon>
        <taxon>CS clade</taxon>
        <taxon>Sphaeropleales</taxon>
        <taxon>Selenastraceae</taxon>
        <taxon>Monoraphidium</taxon>
    </lineage>
</organism>